<protein>
    <recommendedName>
        <fullName evidence="1">ORC1/DEAH AAA+ ATPase domain-containing protein</fullName>
    </recommendedName>
</protein>
<dbReference type="SUPFAM" id="SSF52540">
    <property type="entry name" value="P-loop containing nucleoside triphosphate hydrolases"/>
    <property type="match status" value="1"/>
</dbReference>
<dbReference type="PROSITE" id="PS00039">
    <property type="entry name" value="DEAD_ATP_HELICASE"/>
    <property type="match status" value="1"/>
</dbReference>
<dbReference type="GO" id="GO:0016887">
    <property type="term" value="F:ATP hydrolysis activity"/>
    <property type="evidence" value="ECO:0007669"/>
    <property type="project" value="InterPro"/>
</dbReference>
<sequence>MADRPKNVNTGQSLIVLSNVLAFVELAMLVKDRSPGLPNFGVFSGFSGYGKTYAAAYVRNLMRGIYVEVGSSWTSKTLATNILYELGIVNPRGSVADMVEQVVRLLGDEPDRPLIIDEADKMVTKGYVEIVREIADKSQVPVLLIGEEALPQLLVRIERVHNRVLKFVQAQPCEEDDTRALAQMILGDTPIEDALIVAIREKTQGRARRIVTNLANARDWAATNQPAGGLTLANYGALIATGDAPAMRNGKL</sequence>
<evidence type="ECO:0000313" key="3">
    <source>
        <dbReference type="Proteomes" id="UP000239089"/>
    </source>
</evidence>
<dbReference type="Pfam" id="PF13401">
    <property type="entry name" value="AAA_22"/>
    <property type="match status" value="1"/>
</dbReference>
<dbReference type="EMBL" id="NHSJ01000100">
    <property type="protein sequence ID" value="PPQ28989.1"/>
    <property type="molecule type" value="Genomic_DNA"/>
</dbReference>
<dbReference type="PANTHER" id="PTHR35894">
    <property type="entry name" value="GENERAL SECRETION PATHWAY PROTEIN A-RELATED"/>
    <property type="match status" value="1"/>
</dbReference>
<reference evidence="2 3" key="1">
    <citation type="journal article" date="2018" name="Arch. Microbiol.">
        <title>New insights into the metabolic potential of the phototrophic purple bacterium Rhodopila globiformis DSM 161(T) from its draft genome sequence and evidence for a vanadium-dependent nitrogenase.</title>
        <authorList>
            <person name="Imhoff J.F."/>
            <person name="Rahn T."/>
            <person name="Kunzel S."/>
            <person name="Neulinger S.C."/>
        </authorList>
    </citation>
    <scope>NUCLEOTIDE SEQUENCE [LARGE SCALE GENOMIC DNA]</scope>
    <source>
        <strain evidence="2 3">DSM 16996</strain>
    </source>
</reference>
<dbReference type="Proteomes" id="UP000239089">
    <property type="component" value="Unassembled WGS sequence"/>
</dbReference>
<name>A0A2S6N307_9HYPH</name>
<dbReference type="InterPro" id="IPR052026">
    <property type="entry name" value="ExeA_AAA_ATPase_DNA-bind"/>
</dbReference>
<dbReference type="InterPro" id="IPR027417">
    <property type="entry name" value="P-loop_NTPase"/>
</dbReference>
<dbReference type="InterPro" id="IPR049945">
    <property type="entry name" value="AAA_22"/>
</dbReference>
<feature type="domain" description="ORC1/DEAH AAA+ ATPase" evidence="1">
    <location>
        <begin position="39"/>
        <end position="154"/>
    </location>
</feature>
<dbReference type="InterPro" id="IPR000629">
    <property type="entry name" value="RNA-helicase_DEAD-box_CS"/>
</dbReference>
<gene>
    <name evidence="2" type="ORF">CCR94_16495</name>
</gene>
<organism evidence="2 3">
    <name type="scientific">Rhodoblastus sphagnicola</name>
    <dbReference type="NCBI Taxonomy" id="333368"/>
    <lineage>
        <taxon>Bacteria</taxon>
        <taxon>Pseudomonadati</taxon>
        <taxon>Pseudomonadota</taxon>
        <taxon>Alphaproteobacteria</taxon>
        <taxon>Hyphomicrobiales</taxon>
        <taxon>Rhodoblastaceae</taxon>
        <taxon>Rhodoblastus</taxon>
    </lineage>
</organism>
<dbReference type="Gene3D" id="3.40.50.300">
    <property type="entry name" value="P-loop containing nucleotide triphosphate hydrolases"/>
    <property type="match status" value="1"/>
</dbReference>
<evidence type="ECO:0000259" key="1">
    <source>
        <dbReference type="Pfam" id="PF13401"/>
    </source>
</evidence>
<dbReference type="OrthoDB" id="9797061at2"/>
<dbReference type="RefSeq" id="WP_104508946.1">
    <property type="nucleotide sequence ID" value="NZ_JACIGC010000011.1"/>
</dbReference>
<evidence type="ECO:0000313" key="2">
    <source>
        <dbReference type="EMBL" id="PPQ28989.1"/>
    </source>
</evidence>
<proteinExistence type="predicted"/>
<accession>A0A2S6N307</accession>
<comment type="caution">
    <text evidence="2">The sequence shown here is derived from an EMBL/GenBank/DDBJ whole genome shotgun (WGS) entry which is preliminary data.</text>
</comment>
<keyword evidence="3" id="KW-1185">Reference proteome</keyword>
<dbReference type="AlphaFoldDB" id="A0A2S6N307"/>
<dbReference type="GO" id="GO:0120545">
    <property type="term" value="F:nucleic acid conformation isomerase activity"/>
    <property type="evidence" value="ECO:0007669"/>
    <property type="project" value="UniProtKB-ARBA"/>
</dbReference>
<dbReference type="PANTHER" id="PTHR35894:SF5">
    <property type="entry name" value="MU-LIKE PROPHAGE FLUMU DNA TRANSPOSITION PROTEIN B"/>
    <property type="match status" value="1"/>
</dbReference>